<protein>
    <submittedName>
        <fullName evidence="6">TetR family transcriptional regulator</fullName>
    </submittedName>
</protein>
<organism evidence="6 7">
    <name type="scientific">Labedaea rhizosphaerae</name>
    <dbReference type="NCBI Taxonomy" id="598644"/>
    <lineage>
        <taxon>Bacteria</taxon>
        <taxon>Bacillati</taxon>
        <taxon>Actinomycetota</taxon>
        <taxon>Actinomycetes</taxon>
        <taxon>Pseudonocardiales</taxon>
        <taxon>Pseudonocardiaceae</taxon>
        <taxon>Labedaea</taxon>
    </lineage>
</organism>
<dbReference type="PANTHER" id="PTHR30055:SF151">
    <property type="entry name" value="TRANSCRIPTIONAL REGULATORY PROTEIN"/>
    <property type="match status" value="1"/>
</dbReference>
<evidence type="ECO:0000259" key="5">
    <source>
        <dbReference type="PROSITE" id="PS50977"/>
    </source>
</evidence>
<keyword evidence="7" id="KW-1185">Reference proteome</keyword>
<dbReference type="Gene3D" id="1.10.10.60">
    <property type="entry name" value="Homeodomain-like"/>
    <property type="match status" value="1"/>
</dbReference>
<dbReference type="InterPro" id="IPR004111">
    <property type="entry name" value="Repressor_TetR_C"/>
</dbReference>
<feature type="DNA-binding region" description="H-T-H motif" evidence="4">
    <location>
        <begin position="60"/>
        <end position="79"/>
    </location>
</feature>
<dbReference type="InterPro" id="IPR036271">
    <property type="entry name" value="Tet_transcr_reg_TetR-rel_C_sf"/>
</dbReference>
<evidence type="ECO:0000256" key="2">
    <source>
        <dbReference type="ARBA" id="ARBA00023125"/>
    </source>
</evidence>
<accession>A0A4R6SBX1</accession>
<dbReference type="EMBL" id="SNXZ01000004">
    <property type="protein sequence ID" value="TDP96395.1"/>
    <property type="molecule type" value="Genomic_DNA"/>
</dbReference>
<comment type="caution">
    <text evidence="6">The sequence shown here is derived from an EMBL/GenBank/DDBJ whole genome shotgun (WGS) entry which is preliminary data.</text>
</comment>
<keyword evidence="3" id="KW-0804">Transcription</keyword>
<dbReference type="AlphaFoldDB" id="A0A4R6SBX1"/>
<proteinExistence type="predicted"/>
<keyword evidence="2 4" id="KW-0238">DNA-binding</keyword>
<evidence type="ECO:0000313" key="6">
    <source>
        <dbReference type="EMBL" id="TDP96395.1"/>
    </source>
</evidence>
<evidence type="ECO:0000256" key="1">
    <source>
        <dbReference type="ARBA" id="ARBA00023015"/>
    </source>
</evidence>
<dbReference type="Pfam" id="PF00440">
    <property type="entry name" value="TetR_N"/>
    <property type="match status" value="1"/>
</dbReference>
<dbReference type="InterPro" id="IPR050109">
    <property type="entry name" value="HTH-type_TetR-like_transc_reg"/>
</dbReference>
<dbReference type="SUPFAM" id="SSF46689">
    <property type="entry name" value="Homeodomain-like"/>
    <property type="match status" value="1"/>
</dbReference>
<dbReference type="GO" id="GO:0045892">
    <property type="term" value="P:negative regulation of DNA-templated transcription"/>
    <property type="evidence" value="ECO:0007669"/>
    <property type="project" value="InterPro"/>
</dbReference>
<dbReference type="InterPro" id="IPR009057">
    <property type="entry name" value="Homeodomain-like_sf"/>
</dbReference>
<dbReference type="PROSITE" id="PS50977">
    <property type="entry name" value="HTH_TETR_2"/>
    <property type="match status" value="1"/>
</dbReference>
<evidence type="ECO:0000256" key="3">
    <source>
        <dbReference type="ARBA" id="ARBA00023163"/>
    </source>
</evidence>
<gene>
    <name evidence="6" type="ORF">EV186_104382</name>
</gene>
<dbReference type="SUPFAM" id="SSF48498">
    <property type="entry name" value="Tetracyclin repressor-like, C-terminal domain"/>
    <property type="match status" value="1"/>
</dbReference>
<dbReference type="Pfam" id="PF02909">
    <property type="entry name" value="TetR_C_1"/>
    <property type="match status" value="1"/>
</dbReference>
<evidence type="ECO:0000313" key="7">
    <source>
        <dbReference type="Proteomes" id="UP000295444"/>
    </source>
</evidence>
<feature type="domain" description="HTH tetR-type" evidence="5">
    <location>
        <begin position="37"/>
        <end position="97"/>
    </location>
</feature>
<reference evidence="6 7" key="1">
    <citation type="submission" date="2019-03" db="EMBL/GenBank/DDBJ databases">
        <title>Genomic Encyclopedia of Type Strains, Phase IV (KMG-IV): sequencing the most valuable type-strain genomes for metagenomic binning, comparative biology and taxonomic classification.</title>
        <authorList>
            <person name="Goeker M."/>
        </authorList>
    </citation>
    <scope>NUCLEOTIDE SEQUENCE [LARGE SCALE GENOMIC DNA]</scope>
    <source>
        <strain evidence="6 7">DSM 45361</strain>
    </source>
</reference>
<keyword evidence="1" id="KW-0805">Transcription regulation</keyword>
<name>A0A4R6SBX1_LABRH</name>
<dbReference type="GO" id="GO:0000976">
    <property type="term" value="F:transcription cis-regulatory region binding"/>
    <property type="evidence" value="ECO:0007669"/>
    <property type="project" value="TreeGrafter"/>
</dbReference>
<dbReference type="GO" id="GO:0003700">
    <property type="term" value="F:DNA-binding transcription factor activity"/>
    <property type="evidence" value="ECO:0007669"/>
    <property type="project" value="TreeGrafter"/>
</dbReference>
<sequence length="245" mass="26827">MATPTDTVDGFDDQSHAMRLLWGKQPDDGPRRGPKPAFTLEQITRTGIEIADADGIAALTMQRVADELGFTKMALYRYVPGKDELVALMTDAALGDPPPLTGHGWRERLDEWGRLTYEQFLMHPWVLQTTVGARVLGPNELSWLEVAVAALDETGLSGEDKVDIVVAVIGHVRAIAEQWSAMGDRSEADLGRAMVGFLADQPDRFPALLKAFGSATRMPTSRNRPMEFGLARILDGVELLISSRA</sequence>
<dbReference type="RefSeq" id="WP_208115776.1">
    <property type="nucleotide sequence ID" value="NZ_SNXZ01000004.1"/>
</dbReference>
<dbReference type="InterPro" id="IPR001647">
    <property type="entry name" value="HTH_TetR"/>
</dbReference>
<dbReference type="PANTHER" id="PTHR30055">
    <property type="entry name" value="HTH-TYPE TRANSCRIPTIONAL REGULATOR RUTR"/>
    <property type="match status" value="1"/>
</dbReference>
<dbReference type="Gene3D" id="1.10.357.10">
    <property type="entry name" value="Tetracycline Repressor, domain 2"/>
    <property type="match status" value="1"/>
</dbReference>
<dbReference type="Proteomes" id="UP000295444">
    <property type="component" value="Unassembled WGS sequence"/>
</dbReference>
<evidence type="ECO:0000256" key="4">
    <source>
        <dbReference type="PROSITE-ProRule" id="PRU00335"/>
    </source>
</evidence>